<proteinExistence type="predicted"/>
<dbReference type="AlphaFoldDB" id="A0A200Q5M1"/>
<reference evidence="1 2" key="1">
    <citation type="journal article" date="2017" name="Mol. Plant">
        <title>The Genome of Medicinal Plant Macleaya cordata Provides New Insights into Benzylisoquinoline Alkaloids Metabolism.</title>
        <authorList>
            <person name="Liu X."/>
            <person name="Liu Y."/>
            <person name="Huang P."/>
            <person name="Ma Y."/>
            <person name="Qing Z."/>
            <person name="Tang Q."/>
            <person name="Cao H."/>
            <person name="Cheng P."/>
            <person name="Zheng Y."/>
            <person name="Yuan Z."/>
            <person name="Zhou Y."/>
            <person name="Liu J."/>
            <person name="Tang Z."/>
            <person name="Zhuo Y."/>
            <person name="Zhang Y."/>
            <person name="Yu L."/>
            <person name="Huang J."/>
            <person name="Yang P."/>
            <person name="Peng Q."/>
            <person name="Zhang J."/>
            <person name="Jiang W."/>
            <person name="Zhang Z."/>
            <person name="Lin K."/>
            <person name="Ro D.K."/>
            <person name="Chen X."/>
            <person name="Xiong X."/>
            <person name="Shang Y."/>
            <person name="Huang S."/>
            <person name="Zeng J."/>
        </authorList>
    </citation>
    <scope>NUCLEOTIDE SEQUENCE [LARGE SCALE GENOMIC DNA]</scope>
    <source>
        <strain evidence="2">cv. BLH2017</strain>
        <tissue evidence="1">Root</tissue>
    </source>
</reference>
<dbReference type="Proteomes" id="UP000195402">
    <property type="component" value="Unassembled WGS sequence"/>
</dbReference>
<dbReference type="OrthoDB" id="845805at2759"/>
<gene>
    <name evidence="1" type="ORF">BVC80_9037g32</name>
</gene>
<accession>A0A200Q5M1</accession>
<evidence type="ECO:0000313" key="1">
    <source>
        <dbReference type="EMBL" id="OVA05773.1"/>
    </source>
</evidence>
<evidence type="ECO:0000313" key="2">
    <source>
        <dbReference type="Proteomes" id="UP000195402"/>
    </source>
</evidence>
<keyword evidence="2" id="KW-1185">Reference proteome</keyword>
<organism evidence="1 2">
    <name type="scientific">Macleaya cordata</name>
    <name type="common">Five-seeded plume-poppy</name>
    <name type="synonym">Bocconia cordata</name>
    <dbReference type="NCBI Taxonomy" id="56857"/>
    <lineage>
        <taxon>Eukaryota</taxon>
        <taxon>Viridiplantae</taxon>
        <taxon>Streptophyta</taxon>
        <taxon>Embryophyta</taxon>
        <taxon>Tracheophyta</taxon>
        <taxon>Spermatophyta</taxon>
        <taxon>Magnoliopsida</taxon>
        <taxon>Ranunculales</taxon>
        <taxon>Papaveraceae</taxon>
        <taxon>Papaveroideae</taxon>
        <taxon>Macleaya</taxon>
    </lineage>
</organism>
<name>A0A200Q5M1_MACCD</name>
<dbReference type="EMBL" id="MVGT01003007">
    <property type="protein sequence ID" value="OVA05773.1"/>
    <property type="molecule type" value="Genomic_DNA"/>
</dbReference>
<evidence type="ECO:0008006" key="3">
    <source>
        <dbReference type="Google" id="ProtNLM"/>
    </source>
</evidence>
<comment type="caution">
    <text evidence="1">The sequence shown here is derived from an EMBL/GenBank/DDBJ whole genome shotgun (WGS) entry which is preliminary data.</text>
</comment>
<protein>
    <recommendedName>
        <fullName evidence="3">Reverse transcriptase zinc-binding domain</fullName>
    </recommendedName>
</protein>
<dbReference type="InParanoid" id="A0A200Q5M1"/>
<sequence length="154" mass="17879">MKYFANVNPLLWKVKSSSSWLWKGIMKGLVEIRKYSIWEVRDGSHINIWNDLWIPNASSIIHLHTPSPTNIDTNLRLVSQLFNNDMREWDPVCLASLFDGKTQIQILNVRNPSTGTDQFKWTLTPSGHFSVKSLYKALTNETSTRNMVWDKIWG</sequence>
<dbReference type="OMA" id="SHINIWN"/>